<evidence type="ECO:0000259" key="14">
    <source>
        <dbReference type="Pfam" id="PF26138"/>
    </source>
</evidence>
<dbReference type="PANTHER" id="PTHR22930">
    <property type="match status" value="1"/>
</dbReference>
<dbReference type="OrthoDB" id="7718158at2759"/>
<reference evidence="15 16" key="1">
    <citation type="journal article" date="2020" name="G3 (Bethesda)">
        <title>Draft Genome of the Common Snapping Turtle, Chelydra serpentina, a Model for Phenotypic Plasticity in Reptiles.</title>
        <authorList>
            <person name="Das D."/>
            <person name="Singh S.K."/>
            <person name="Bierstedt J."/>
            <person name="Erickson A."/>
            <person name="Galli G.L.J."/>
            <person name="Crossley D.A. 2nd"/>
            <person name="Rhen T."/>
        </authorList>
    </citation>
    <scope>NUCLEOTIDE SEQUENCE [LARGE SCALE GENOMIC DNA]</scope>
    <source>
        <strain evidence="15">KW</strain>
    </source>
</reference>
<dbReference type="Pfam" id="PF13359">
    <property type="entry name" value="DDE_Tnp_4"/>
    <property type="match status" value="1"/>
</dbReference>
<keyword evidence="6" id="KW-0963">Cytoplasm</keyword>
<dbReference type="InterPro" id="IPR027806">
    <property type="entry name" value="HARBI1_dom"/>
</dbReference>
<evidence type="ECO:0000313" key="16">
    <source>
        <dbReference type="Proteomes" id="UP000765507"/>
    </source>
</evidence>
<evidence type="ECO:0000256" key="4">
    <source>
        <dbReference type="ARBA" id="ARBA00006958"/>
    </source>
</evidence>
<evidence type="ECO:0000256" key="3">
    <source>
        <dbReference type="ARBA" id="ARBA00004496"/>
    </source>
</evidence>
<keyword evidence="8" id="KW-0479">Metal-binding</keyword>
<name>A0A8T1SEJ6_CHESE</name>
<proteinExistence type="inferred from homology"/>
<evidence type="ECO:0000256" key="11">
    <source>
        <dbReference type="ARBA" id="ARBA00030126"/>
    </source>
</evidence>
<evidence type="ECO:0000256" key="12">
    <source>
        <dbReference type="ARBA" id="ARBA00045850"/>
    </source>
</evidence>
<accession>A0A8T1SEJ6</accession>
<evidence type="ECO:0000256" key="7">
    <source>
        <dbReference type="ARBA" id="ARBA00022722"/>
    </source>
</evidence>
<dbReference type="GO" id="GO:0004518">
    <property type="term" value="F:nuclease activity"/>
    <property type="evidence" value="ECO:0007669"/>
    <property type="project" value="UniProtKB-KW"/>
</dbReference>
<dbReference type="EMBL" id="JAHGAV010000265">
    <property type="protein sequence ID" value="KAG6927248.1"/>
    <property type="molecule type" value="Genomic_DNA"/>
</dbReference>
<evidence type="ECO:0000313" key="15">
    <source>
        <dbReference type="EMBL" id="KAG6927248.1"/>
    </source>
</evidence>
<dbReference type="Pfam" id="PF26138">
    <property type="entry name" value="DUF8040"/>
    <property type="match status" value="1"/>
</dbReference>
<feature type="domain" description="DUF8040" evidence="14">
    <location>
        <begin position="96"/>
        <end position="177"/>
    </location>
</feature>
<comment type="caution">
    <text evidence="15">The sequence shown here is derived from an EMBL/GenBank/DDBJ whole genome shotgun (WGS) entry which is preliminary data.</text>
</comment>
<comment type="similarity">
    <text evidence="4">Belongs to the HARBI1 family.</text>
</comment>
<dbReference type="InterPro" id="IPR026103">
    <property type="entry name" value="HARBI1_animal"/>
</dbReference>
<comment type="cofactor">
    <cofactor evidence="1">
        <name>a divalent metal cation</name>
        <dbReference type="ChEBI" id="CHEBI:60240"/>
    </cofactor>
</comment>
<dbReference type="PRINTS" id="PR02086">
    <property type="entry name" value="PUTNUCHARBI1"/>
</dbReference>
<evidence type="ECO:0000259" key="13">
    <source>
        <dbReference type="Pfam" id="PF13359"/>
    </source>
</evidence>
<keyword evidence="10" id="KW-0539">Nucleus</keyword>
<evidence type="ECO:0000256" key="2">
    <source>
        <dbReference type="ARBA" id="ARBA00004123"/>
    </source>
</evidence>
<evidence type="ECO:0000256" key="1">
    <source>
        <dbReference type="ARBA" id="ARBA00001968"/>
    </source>
</evidence>
<keyword evidence="7" id="KW-0540">Nuclease</keyword>
<gene>
    <name evidence="15" type="ORF">G0U57_010147</name>
</gene>
<dbReference type="AlphaFoldDB" id="A0A8T1SEJ6"/>
<sequence>MEPSASITDVLSVANSSRLIAHLFQRQMQRNRERRQRKLREYLNSERGMDLSQSAGPRPLDIMVAMGHVDPVERRFWARETSTDWWDRIVLQVWDESQWLRNFRMRKGTFIELCELLSPALKRQDTRMRAALSIQKRVAIALWKLATPDSYRSVANQFGVGKSTVGVAVMQVAHAIVDLLLPKVVTLGDVQAIIDGFAAMGFPNCGGAIDGTHIPILGPEHQGSQYINRKGYFSMVLQALVDHKGRFTNINVGWPGKVHDARVFKNSGLFRRLQQGVYLPDCKITVGDVEMPTVILGDPAYPLMPWLMKPYTGALDTEKELFNYRLSKCRMVVECAFGRLKGRWRSLLTRSDLSPTNIPIVIAACCVLHNLCEIKGETFMVGWEVEANRLAADYAQPDTRAIRRSQWDALRIREALKASFQTEQGNQ</sequence>
<comment type="subcellular location">
    <subcellularLocation>
        <location evidence="3">Cytoplasm</location>
    </subcellularLocation>
    <subcellularLocation>
        <location evidence="2">Nucleus</location>
    </subcellularLocation>
</comment>
<protein>
    <recommendedName>
        <fullName evidence="5">Putative nuclease HARBI1</fullName>
    </recommendedName>
    <alternativeName>
        <fullName evidence="11">Harbinger transposase-derived nuclease</fullName>
    </alternativeName>
</protein>
<keyword evidence="9" id="KW-0378">Hydrolase</keyword>
<evidence type="ECO:0000256" key="8">
    <source>
        <dbReference type="ARBA" id="ARBA00022723"/>
    </source>
</evidence>
<dbReference type="GO" id="GO:0046872">
    <property type="term" value="F:metal ion binding"/>
    <property type="evidence" value="ECO:0007669"/>
    <property type="project" value="UniProtKB-KW"/>
</dbReference>
<dbReference type="GO" id="GO:0005737">
    <property type="term" value="C:cytoplasm"/>
    <property type="evidence" value="ECO:0007669"/>
    <property type="project" value="UniProtKB-SubCell"/>
</dbReference>
<dbReference type="InterPro" id="IPR058353">
    <property type="entry name" value="DUF8040"/>
</dbReference>
<dbReference type="GO" id="GO:0005634">
    <property type="term" value="C:nucleus"/>
    <property type="evidence" value="ECO:0007669"/>
    <property type="project" value="UniProtKB-SubCell"/>
</dbReference>
<organism evidence="15 16">
    <name type="scientific">Chelydra serpentina</name>
    <name type="common">Snapping turtle</name>
    <name type="synonym">Testudo serpentina</name>
    <dbReference type="NCBI Taxonomy" id="8475"/>
    <lineage>
        <taxon>Eukaryota</taxon>
        <taxon>Metazoa</taxon>
        <taxon>Chordata</taxon>
        <taxon>Craniata</taxon>
        <taxon>Vertebrata</taxon>
        <taxon>Euteleostomi</taxon>
        <taxon>Archelosauria</taxon>
        <taxon>Testudinata</taxon>
        <taxon>Testudines</taxon>
        <taxon>Cryptodira</taxon>
        <taxon>Durocryptodira</taxon>
        <taxon>Americhelydia</taxon>
        <taxon>Chelydroidea</taxon>
        <taxon>Chelydridae</taxon>
        <taxon>Chelydra</taxon>
    </lineage>
</organism>
<dbReference type="GO" id="GO:0016787">
    <property type="term" value="F:hydrolase activity"/>
    <property type="evidence" value="ECO:0007669"/>
    <property type="project" value="UniProtKB-KW"/>
</dbReference>
<keyword evidence="16" id="KW-1185">Reference proteome</keyword>
<evidence type="ECO:0000256" key="6">
    <source>
        <dbReference type="ARBA" id="ARBA00022490"/>
    </source>
</evidence>
<evidence type="ECO:0000256" key="5">
    <source>
        <dbReference type="ARBA" id="ARBA00015519"/>
    </source>
</evidence>
<dbReference type="PANTHER" id="PTHR22930:SF206">
    <property type="entry name" value="NUCLEASE HARBI1"/>
    <property type="match status" value="1"/>
</dbReference>
<feature type="domain" description="DDE Tnp4" evidence="13">
    <location>
        <begin position="209"/>
        <end position="370"/>
    </location>
</feature>
<evidence type="ECO:0000256" key="10">
    <source>
        <dbReference type="ARBA" id="ARBA00023242"/>
    </source>
</evidence>
<dbReference type="Proteomes" id="UP000765507">
    <property type="component" value="Unassembled WGS sequence"/>
</dbReference>
<dbReference type="InterPro" id="IPR045249">
    <property type="entry name" value="HARBI1-like"/>
</dbReference>
<comment type="function">
    <text evidence="12">Transposase-derived protein that may have nuclease activity. Does not have transposase activity.</text>
</comment>
<evidence type="ECO:0000256" key="9">
    <source>
        <dbReference type="ARBA" id="ARBA00022801"/>
    </source>
</evidence>